<dbReference type="AlphaFoldDB" id="A0A336LMT2"/>
<evidence type="ECO:0000256" key="4">
    <source>
        <dbReference type="ARBA" id="ARBA00023157"/>
    </source>
</evidence>
<keyword evidence="3" id="KW-0677">Repeat</keyword>
<evidence type="ECO:0000256" key="1">
    <source>
        <dbReference type="ARBA" id="ARBA00022669"/>
    </source>
</evidence>
<keyword evidence="2 6" id="KW-0732">Signal</keyword>
<dbReference type="InterPro" id="IPR002557">
    <property type="entry name" value="Chitin-bd_dom"/>
</dbReference>
<keyword evidence="4" id="KW-1015">Disulfide bond</keyword>
<organism evidence="8">
    <name type="scientific">Culicoides sonorensis</name>
    <name type="common">Biting midge</name>
    <dbReference type="NCBI Taxonomy" id="179676"/>
    <lineage>
        <taxon>Eukaryota</taxon>
        <taxon>Metazoa</taxon>
        <taxon>Ecdysozoa</taxon>
        <taxon>Arthropoda</taxon>
        <taxon>Hexapoda</taxon>
        <taxon>Insecta</taxon>
        <taxon>Pterygota</taxon>
        <taxon>Neoptera</taxon>
        <taxon>Endopterygota</taxon>
        <taxon>Diptera</taxon>
        <taxon>Nematocera</taxon>
        <taxon>Chironomoidea</taxon>
        <taxon>Ceratopogonidae</taxon>
        <taxon>Ceratopogoninae</taxon>
        <taxon>Culicoides</taxon>
        <taxon>Monoculicoides</taxon>
    </lineage>
</organism>
<dbReference type="PROSITE" id="PS50940">
    <property type="entry name" value="CHIT_BIND_II"/>
    <property type="match status" value="2"/>
</dbReference>
<dbReference type="SUPFAM" id="SSF57625">
    <property type="entry name" value="Invertebrate chitin-binding proteins"/>
    <property type="match status" value="2"/>
</dbReference>
<dbReference type="VEuPathDB" id="VectorBase:CSON005645"/>
<keyword evidence="1" id="KW-0147">Chitin-binding</keyword>
<dbReference type="PANTHER" id="PTHR23301:SF108">
    <property type="entry name" value="OBSTRACTOR D"/>
    <property type="match status" value="1"/>
</dbReference>
<dbReference type="InterPro" id="IPR036508">
    <property type="entry name" value="Chitin-bd_dom_sf"/>
</dbReference>
<evidence type="ECO:0000259" key="7">
    <source>
        <dbReference type="PROSITE" id="PS50940"/>
    </source>
</evidence>
<feature type="domain" description="Chitin-binding type-2" evidence="7">
    <location>
        <begin position="41"/>
        <end position="101"/>
    </location>
</feature>
<proteinExistence type="predicted"/>
<evidence type="ECO:0000313" key="8">
    <source>
        <dbReference type="EMBL" id="SSX17943.1"/>
    </source>
</evidence>
<reference evidence="8" key="1">
    <citation type="submission" date="2018-07" db="EMBL/GenBank/DDBJ databases">
        <authorList>
            <person name="Quirk P.G."/>
            <person name="Krulwich T.A."/>
        </authorList>
    </citation>
    <scope>NUCLEOTIDE SEQUENCE</scope>
</reference>
<dbReference type="PANTHER" id="PTHR23301">
    <property type="entry name" value="CHITIN BINDING PERITROPHIN-A"/>
    <property type="match status" value="1"/>
</dbReference>
<name>A0A336LMT2_CULSO</name>
<keyword evidence="5" id="KW-0325">Glycoprotein</keyword>
<feature type="domain" description="Chitin-binding type-2" evidence="7">
    <location>
        <begin position="118"/>
        <end position="174"/>
    </location>
</feature>
<feature type="signal peptide" evidence="6">
    <location>
        <begin position="1"/>
        <end position="35"/>
    </location>
</feature>
<evidence type="ECO:0000256" key="5">
    <source>
        <dbReference type="ARBA" id="ARBA00023180"/>
    </source>
</evidence>
<evidence type="ECO:0000256" key="2">
    <source>
        <dbReference type="ARBA" id="ARBA00022729"/>
    </source>
</evidence>
<evidence type="ECO:0000256" key="3">
    <source>
        <dbReference type="ARBA" id="ARBA00022737"/>
    </source>
</evidence>
<dbReference type="Pfam" id="PF01607">
    <property type="entry name" value="CBM_14"/>
    <property type="match status" value="2"/>
</dbReference>
<dbReference type="GO" id="GO:0005576">
    <property type="term" value="C:extracellular region"/>
    <property type="evidence" value="ECO:0007669"/>
    <property type="project" value="InterPro"/>
</dbReference>
<sequence length="200" mass="22638">MKLIFINCFVKKNFTRPNMCYVLLILALQIVGRLAQLNNQEDPCKSKSKIVGDLTYCDRYWECINNTPELYDCPNGLVYAGKHRGVTEGCDYPWRSNYCENKKLANGPISTEHCDWLYALCNADPNGNVPLGKSCNRYWQCQGGYPRLQRCPAMLVFDKQSLRCVVPPTDDCDVPNSSNLDGINIEGDHTQGLKTSKINN</sequence>
<gene>
    <name evidence="8" type="primary">CSON005645</name>
</gene>
<dbReference type="InterPro" id="IPR051940">
    <property type="entry name" value="Chitin_bind-dev_reg"/>
</dbReference>
<dbReference type="GO" id="GO:0008061">
    <property type="term" value="F:chitin binding"/>
    <property type="evidence" value="ECO:0007669"/>
    <property type="project" value="UniProtKB-KW"/>
</dbReference>
<dbReference type="Gene3D" id="2.170.140.10">
    <property type="entry name" value="Chitin binding domain"/>
    <property type="match status" value="2"/>
</dbReference>
<protein>
    <submittedName>
        <fullName evidence="8">CSON005645 protein</fullName>
    </submittedName>
</protein>
<evidence type="ECO:0000256" key="6">
    <source>
        <dbReference type="SAM" id="SignalP"/>
    </source>
</evidence>
<dbReference type="SMART" id="SM00494">
    <property type="entry name" value="ChtBD2"/>
    <property type="match status" value="2"/>
</dbReference>
<accession>A0A336LMT2</accession>
<dbReference type="EMBL" id="UFQT01000021">
    <property type="protein sequence ID" value="SSX17943.1"/>
    <property type="molecule type" value="Genomic_DNA"/>
</dbReference>
<feature type="chain" id="PRO_5016453726" evidence="6">
    <location>
        <begin position="36"/>
        <end position="200"/>
    </location>
</feature>